<gene>
    <name evidence="2" type="ORF">ColSpa_01766</name>
</gene>
<feature type="region of interest" description="Disordered" evidence="1">
    <location>
        <begin position="59"/>
        <end position="139"/>
    </location>
</feature>
<feature type="compositionally biased region" description="Low complexity" evidence="1">
    <location>
        <begin position="120"/>
        <end position="137"/>
    </location>
</feature>
<feature type="compositionally biased region" description="Basic and acidic residues" evidence="1">
    <location>
        <begin position="72"/>
        <end position="91"/>
    </location>
</feature>
<comment type="caution">
    <text evidence="2">The sequence shown here is derived from an EMBL/GenBank/DDBJ whole genome shotgun (WGS) entry which is preliminary data.</text>
</comment>
<evidence type="ECO:0000313" key="3">
    <source>
        <dbReference type="Proteomes" id="UP001055115"/>
    </source>
</evidence>
<dbReference type="RefSeq" id="XP_049123935.1">
    <property type="nucleotide sequence ID" value="XM_049267978.1"/>
</dbReference>
<reference evidence="2 3" key="1">
    <citation type="submission" date="2022-03" db="EMBL/GenBank/DDBJ databases">
        <title>Genome data of Colletotrichum spp.</title>
        <authorList>
            <person name="Utami Y.D."/>
            <person name="Hiruma K."/>
        </authorList>
    </citation>
    <scope>NUCLEOTIDE SEQUENCE [LARGE SCALE GENOMIC DNA]</scope>
    <source>
        <strain evidence="2 3">MAFF 239500</strain>
    </source>
</reference>
<dbReference type="EMBL" id="BQXU01000003">
    <property type="protein sequence ID" value="GKT41585.1"/>
    <property type="molecule type" value="Genomic_DNA"/>
</dbReference>
<keyword evidence="3" id="KW-1185">Reference proteome</keyword>
<name>A0AA37NWQ6_9PEZI</name>
<organism evidence="2 3">
    <name type="scientific">Colletotrichum spaethianum</name>
    <dbReference type="NCBI Taxonomy" id="700344"/>
    <lineage>
        <taxon>Eukaryota</taxon>
        <taxon>Fungi</taxon>
        <taxon>Dikarya</taxon>
        <taxon>Ascomycota</taxon>
        <taxon>Pezizomycotina</taxon>
        <taxon>Sordariomycetes</taxon>
        <taxon>Hypocreomycetidae</taxon>
        <taxon>Glomerellales</taxon>
        <taxon>Glomerellaceae</taxon>
        <taxon>Colletotrichum</taxon>
        <taxon>Colletotrichum spaethianum species complex</taxon>
    </lineage>
</organism>
<dbReference type="GeneID" id="73322568"/>
<protein>
    <submittedName>
        <fullName evidence="2">Uncharacterized protein</fullName>
    </submittedName>
</protein>
<proteinExistence type="predicted"/>
<accession>A0AA37NWQ6</accession>
<evidence type="ECO:0000256" key="1">
    <source>
        <dbReference type="SAM" id="MobiDB-lite"/>
    </source>
</evidence>
<evidence type="ECO:0000313" key="2">
    <source>
        <dbReference type="EMBL" id="GKT41585.1"/>
    </source>
</evidence>
<sequence length="164" mass="17797">MGHRPLKAFCLSFHTYAREHYNESLMWAHAQLDFGGEEDLAEFGNKVMRRSRTGVAHFVEKRDQATAQRPSLQERQDGGRSSNRFDGKVGEEGTDSGARGGAVPDSVIGGSGSALLMNDGPASRGGTPTPPTAAMAAGRREVVKATDFEREQSFRLARRGTSWA</sequence>
<dbReference type="AlphaFoldDB" id="A0AA37NWQ6"/>
<dbReference type="Proteomes" id="UP001055115">
    <property type="component" value="Unassembled WGS sequence"/>
</dbReference>